<reference evidence="4" key="1">
    <citation type="submission" date="2016-03" db="EMBL/GenBank/DDBJ databases">
        <authorList>
            <person name="Guldener U."/>
        </authorList>
    </citation>
    <scope>NUCLEOTIDE SEQUENCE [LARGE SCALE GENOMIC DNA]</scope>
    <source>
        <strain evidence="4">04CH-RAC-A.6.1</strain>
    </source>
</reference>
<evidence type="ECO:0000256" key="2">
    <source>
        <dbReference type="SAM" id="MobiDB-lite"/>
    </source>
</evidence>
<keyword evidence="1" id="KW-0175">Coiled coil</keyword>
<proteinExistence type="predicted"/>
<evidence type="ECO:0000313" key="3">
    <source>
        <dbReference type="EMBL" id="CZT10070.1"/>
    </source>
</evidence>
<feature type="compositionally biased region" description="Basic residues" evidence="2">
    <location>
        <begin position="289"/>
        <end position="301"/>
    </location>
</feature>
<feature type="region of interest" description="Disordered" evidence="2">
    <location>
        <begin position="261"/>
        <end position="489"/>
    </location>
</feature>
<feature type="coiled-coil region" evidence="1">
    <location>
        <begin position="869"/>
        <end position="1037"/>
    </location>
</feature>
<gene>
    <name evidence="3" type="ORF">RAG0_14655</name>
</gene>
<organism evidence="3 4">
    <name type="scientific">Rhynchosporium agropyri</name>
    <dbReference type="NCBI Taxonomy" id="914238"/>
    <lineage>
        <taxon>Eukaryota</taxon>
        <taxon>Fungi</taxon>
        <taxon>Dikarya</taxon>
        <taxon>Ascomycota</taxon>
        <taxon>Pezizomycotina</taxon>
        <taxon>Leotiomycetes</taxon>
        <taxon>Helotiales</taxon>
        <taxon>Ploettnerulaceae</taxon>
        <taxon>Rhynchosporium</taxon>
    </lineage>
</organism>
<dbReference type="OrthoDB" id="3565164at2759"/>
<accession>A0A1E1LHQ0</accession>
<feature type="compositionally biased region" description="Low complexity" evidence="2">
    <location>
        <begin position="137"/>
        <end position="146"/>
    </location>
</feature>
<feature type="compositionally biased region" description="Basic and acidic residues" evidence="2">
    <location>
        <begin position="333"/>
        <end position="346"/>
    </location>
</feature>
<evidence type="ECO:0000256" key="1">
    <source>
        <dbReference type="SAM" id="Coils"/>
    </source>
</evidence>
<sequence length="1553" mass="171255">MASNSAPTEETPVSHEYGGNKSDQDTIAKRPIFFGRLSSAGPSGPPPNFSLPPNPPANANRSAIDDIVTSPGDPNRSTIGELVTHPGDPNRSTIGRLVTYPSPFPDPSPASDSFHRSLTINLRREEKLSDIPQIINTPASTPSPTSLTHPRRESGQETGTLEVPKPGDKPVPMWLRAAIRKFPQKKDTGEDVVQPLNITRKSRDAGSRDDLEGNGKGSPILPFTVFDLDAMLGLSPKKPKFADFLGPQESLFVGMAGVAGSEEISSGNGDGKEDSAKIGDGGNKEASSQKKKKKRSRRSRSAKGTASGTEPGRSGSSGVRVEDTDDGEDDEKRDEKEGGKGEDSKGKPVQSPFAPSTPETSANFDETTDEKDLPKPITPSMFAEPRPDAQSPPVAPGLGAATLISSPGGQEAAATAFATDRLAEAQSGLAASSWGPAEGSHGNDGSNSGGGTTSGESGGDNGGRSRGSARGTFFSGPRPGSSISTIPPRREIQIPAGIIAFREYARREENTTDNDIQRGLATLEATFRNSLEPAIIASQETLRLGVQVRALEQANNALIAELSARQESLDRTAENAVQVTLIEEAYDRAALAEQKRQEAEEKLAETLTKLAAEMKVKAKMRSSIDDSGEWGSEEVRLQLQAAATKLEREQETNEKLQKRFDDCKCSAEDRSKLAATELEAEREAKNELQKKLDDCDRLVEDGSKAWSSKLEAESKAKDDLQKQIDDLRRNGRTVVEMLIDEKEALLAEQKNIIIQEEKHKELQARSQILEKTLAEQTTTLNAERQLYIELEKKLHDCEADAGSREKEAPNDVLHDILDTAVRELEELQLQKERVDTELKNYADAESGKISREECFSLNQQKETVLAQRIKDLEAEVKAEGEAQRELKGELDAMINALAAKKVKEEEEELNVEIMEELENLARENEELRFALAEKDKVNDVTTVPAGFISEAESKEKNNLQLQTLRKDLEDQIAELKDALAAKENAEDEKVVVPEGFISESDCDEKGRLEQEKFRKELEDLARENADLTNAIVAAKKDQSDANFATKTIAGLQVKDSGKLIALTTRITELEKEAKEKDSIAERKCQSEKDLLSKTSREEKAIMRKQIEKLTLQLKAFTGGEMITRRQCEIEKEITRTNLPGSEDAVVDNKILRERLVVALRELQTCRDDRDDEEKFDNVEDRIADHARRIEEVNAMVAARDAQLAGRGINTGIAEETAMRAENAQLILEVQRLESIKTKKVASGFMLWDEKDDKIQELRNAIAGVNQNARDHFYKEVEIYTKYNKLAEDIEKKIERQVRTKLLECKEAWKVKAEKISAEREERAARKEKGAKKDDKDASRYRDRRNSKIAKKSALAAIEIAKQKEIEKVDKLVRESERDEPESMIKNPAGTASAALYRRGLVEVMIKSVRLHLVNMVAARALNGKQPDDSITATSAGDTALRRAEENGNPDLIAQAYMWAGIAAFYHGESQRAANYLGQAQKMKNRLRSETDRTVLALWINHKVATKASDEAAQRTQLEPVLTADDKVDEHISLLILPQYPGTGVLGIKDMTII</sequence>
<evidence type="ECO:0000313" key="4">
    <source>
        <dbReference type="Proteomes" id="UP000178912"/>
    </source>
</evidence>
<feature type="compositionally biased region" description="Pro residues" evidence="2">
    <location>
        <begin position="43"/>
        <end position="56"/>
    </location>
</feature>
<feature type="coiled-coil region" evidence="1">
    <location>
        <begin position="582"/>
        <end position="844"/>
    </location>
</feature>
<dbReference type="EMBL" id="FJUX01000123">
    <property type="protein sequence ID" value="CZT10070.1"/>
    <property type="molecule type" value="Genomic_DNA"/>
</dbReference>
<protein>
    <submittedName>
        <fullName evidence="3">Uncharacterized protein</fullName>
    </submittedName>
</protein>
<feature type="compositionally biased region" description="Basic and acidic residues" evidence="2">
    <location>
        <begin position="201"/>
        <end position="213"/>
    </location>
</feature>
<feature type="compositionally biased region" description="Gly residues" evidence="2">
    <location>
        <begin position="447"/>
        <end position="465"/>
    </location>
</feature>
<feature type="compositionally biased region" description="Low complexity" evidence="2">
    <location>
        <begin position="411"/>
        <end position="420"/>
    </location>
</feature>
<feature type="region of interest" description="Disordered" evidence="2">
    <location>
        <begin position="1"/>
        <end position="170"/>
    </location>
</feature>
<dbReference type="Proteomes" id="UP000178912">
    <property type="component" value="Unassembled WGS sequence"/>
</dbReference>
<feature type="compositionally biased region" description="Polar residues" evidence="2">
    <location>
        <begin position="353"/>
        <end position="365"/>
    </location>
</feature>
<feature type="region of interest" description="Disordered" evidence="2">
    <location>
        <begin position="184"/>
        <end position="220"/>
    </location>
</feature>
<name>A0A1E1LHQ0_9HELO</name>
<feature type="compositionally biased region" description="Acidic residues" evidence="2">
    <location>
        <begin position="323"/>
        <end position="332"/>
    </location>
</feature>
<feature type="compositionally biased region" description="Low complexity" evidence="2">
    <location>
        <begin position="466"/>
        <end position="476"/>
    </location>
</feature>
<feature type="region of interest" description="Disordered" evidence="2">
    <location>
        <begin position="1319"/>
        <end position="1345"/>
    </location>
</feature>
<keyword evidence="4" id="KW-1185">Reference proteome</keyword>